<dbReference type="GO" id="GO:0004497">
    <property type="term" value="F:monooxygenase activity"/>
    <property type="evidence" value="ECO:0007669"/>
    <property type="project" value="InterPro"/>
</dbReference>
<dbReference type="InterPro" id="IPR002397">
    <property type="entry name" value="Cyt_P450_B"/>
</dbReference>
<gene>
    <name evidence="3" type="ORF">SAMN05192584_10495</name>
</gene>
<dbReference type="PANTHER" id="PTHR46696:SF1">
    <property type="entry name" value="CYTOCHROME P450 YJIB-RELATED"/>
    <property type="match status" value="1"/>
</dbReference>
<dbReference type="SUPFAM" id="SSF48264">
    <property type="entry name" value="Cytochrome P450"/>
    <property type="match status" value="1"/>
</dbReference>
<evidence type="ECO:0000256" key="1">
    <source>
        <dbReference type="ARBA" id="ARBA00010617"/>
    </source>
</evidence>
<dbReference type="PANTHER" id="PTHR46696">
    <property type="entry name" value="P450, PUTATIVE (EUROFUNG)-RELATED"/>
    <property type="match status" value="1"/>
</dbReference>
<name>A0A1I3XBT0_9ACTN</name>
<sequence>MTIPPSGPGAAPPPGCPAHRPPGASAAGLPRLYGPAFAADPDTTYAELRAQGPASWVELAPGVPAIVVTDYGAALEVLRSSRFSKDARRWTALNQGLIPMDNQVVPMMGFRPSLLFVDGDRHLRLRRTVDDALARVDSYRVRAFVRRSATALIGEFGPVGSADLISQYAERLPALVFTQLFGCDDALAGRMSRACARMIDAEPATAQQGSEDLARCLGELVAAKRRSPGADVTSWLLHHPLGLSDEEMIHQLVVLIGAGTVPQSAWISSSVMLLLTDDRFAGDLSGGSLTVSDALNEVLWEQSPMANFCFHYATNEYDLRDDSGAGLLIPPGVPVLVSHAAANTQQPRDGGGRRPANHAHLAFGAGPHVCPAQGISQIITDVAIETLLDVLPDVALAVPASELTWRPGPFHRSLSALPVAFPALPAPDSVPEAVSVSGPVPGSGYESVPARTSAPSDTTSGGQPWNPPTSPSSTPQAETSTARRPGSAPGGRRRRWSFPVGWSRGR</sequence>
<dbReference type="GO" id="GO:0016705">
    <property type="term" value="F:oxidoreductase activity, acting on paired donors, with incorporation or reduction of molecular oxygen"/>
    <property type="evidence" value="ECO:0007669"/>
    <property type="project" value="InterPro"/>
</dbReference>
<dbReference type="InterPro" id="IPR036396">
    <property type="entry name" value="Cyt_P450_sf"/>
</dbReference>
<keyword evidence="4" id="KW-1185">Reference proteome</keyword>
<dbReference type="Proteomes" id="UP000198928">
    <property type="component" value="Unassembled WGS sequence"/>
</dbReference>
<evidence type="ECO:0000256" key="2">
    <source>
        <dbReference type="SAM" id="MobiDB-lite"/>
    </source>
</evidence>
<dbReference type="InterPro" id="IPR017972">
    <property type="entry name" value="Cyt_P450_CS"/>
</dbReference>
<organism evidence="3 4">
    <name type="scientific">Streptomyces pini</name>
    <dbReference type="NCBI Taxonomy" id="1520580"/>
    <lineage>
        <taxon>Bacteria</taxon>
        <taxon>Bacillati</taxon>
        <taxon>Actinomycetota</taxon>
        <taxon>Actinomycetes</taxon>
        <taxon>Kitasatosporales</taxon>
        <taxon>Streptomycetaceae</taxon>
        <taxon>Streptomyces</taxon>
    </lineage>
</organism>
<dbReference type="GO" id="GO:0020037">
    <property type="term" value="F:heme binding"/>
    <property type="evidence" value="ECO:0007669"/>
    <property type="project" value="InterPro"/>
</dbReference>
<reference evidence="4" key="1">
    <citation type="submission" date="2016-10" db="EMBL/GenBank/DDBJ databases">
        <authorList>
            <person name="Varghese N."/>
            <person name="Submissions S."/>
        </authorList>
    </citation>
    <scope>NUCLEOTIDE SEQUENCE [LARGE SCALE GENOMIC DNA]</scope>
    <source>
        <strain evidence="4">PL19</strain>
    </source>
</reference>
<dbReference type="Gene3D" id="1.10.630.10">
    <property type="entry name" value="Cytochrome P450"/>
    <property type="match status" value="1"/>
</dbReference>
<dbReference type="PRINTS" id="PR00359">
    <property type="entry name" value="BP450"/>
</dbReference>
<dbReference type="PROSITE" id="PS00086">
    <property type="entry name" value="CYTOCHROME_P450"/>
    <property type="match status" value="1"/>
</dbReference>
<protein>
    <submittedName>
        <fullName evidence="3">Cytochrome P450</fullName>
    </submittedName>
</protein>
<evidence type="ECO:0000313" key="3">
    <source>
        <dbReference type="EMBL" id="SFK16476.1"/>
    </source>
</evidence>
<feature type="region of interest" description="Disordered" evidence="2">
    <location>
        <begin position="1"/>
        <end position="23"/>
    </location>
</feature>
<dbReference type="EMBL" id="FOSG01000004">
    <property type="protein sequence ID" value="SFK16476.1"/>
    <property type="molecule type" value="Genomic_DNA"/>
</dbReference>
<feature type="compositionally biased region" description="Polar residues" evidence="2">
    <location>
        <begin position="453"/>
        <end position="463"/>
    </location>
</feature>
<comment type="similarity">
    <text evidence="1">Belongs to the cytochrome P450 family.</text>
</comment>
<dbReference type="RefSeq" id="WP_245793458.1">
    <property type="nucleotide sequence ID" value="NZ_FOSG01000004.1"/>
</dbReference>
<dbReference type="GO" id="GO:0005506">
    <property type="term" value="F:iron ion binding"/>
    <property type="evidence" value="ECO:0007669"/>
    <property type="project" value="InterPro"/>
</dbReference>
<dbReference type="AlphaFoldDB" id="A0A1I3XBT0"/>
<evidence type="ECO:0000313" key="4">
    <source>
        <dbReference type="Proteomes" id="UP000198928"/>
    </source>
</evidence>
<proteinExistence type="inferred from homology"/>
<feature type="region of interest" description="Disordered" evidence="2">
    <location>
        <begin position="428"/>
        <end position="506"/>
    </location>
</feature>
<accession>A0A1I3XBT0</accession>
<feature type="compositionally biased region" description="Low complexity" evidence="2">
    <location>
        <begin position="471"/>
        <end position="487"/>
    </location>
</feature>
<feature type="compositionally biased region" description="Pro residues" evidence="2">
    <location>
        <begin position="1"/>
        <end position="20"/>
    </location>
</feature>